<evidence type="ECO:0000313" key="3">
    <source>
        <dbReference type="Proteomes" id="UP000235672"/>
    </source>
</evidence>
<dbReference type="EMBL" id="KZ613515">
    <property type="protein sequence ID" value="PMD15132.1"/>
    <property type="molecule type" value="Genomic_DNA"/>
</dbReference>
<reference evidence="2 3" key="1">
    <citation type="submission" date="2016-05" db="EMBL/GenBank/DDBJ databases">
        <title>A degradative enzymes factory behind the ericoid mycorrhizal symbiosis.</title>
        <authorList>
            <consortium name="DOE Joint Genome Institute"/>
            <person name="Martino E."/>
            <person name="Morin E."/>
            <person name="Grelet G."/>
            <person name="Kuo A."/>
            <person name="Kohler A."/>
            <person name="Daghino S."/>
            <person name="Barry K."/>
            <person name="Choi C."/>
            <person name="Cichocki N."/>
            <person name="Clum A."/>
            <person name="Copeland A."/>
            <person name="Hainaut M."/>
            <person name="Haridas S."/>
            <person name="Labutti K."/>
            <person name="Lindquist E."/>
            <person name="Lipzen A."/>
            <person name="Khouja H.-R."/>
            <person name="Murat C."/>
            <person name="Ohm R."/>
            <person name="Olson A."/>
            <person name="Spatafora J."/>
            <person name="Veneault-Fourrey C."/>
            <person name="Henrissat B."/>
            <person name="Grigoriev I."/>
            <person name="Martin F."/>
            <person name="Perotto S."/>
        </authorList>
    </citation>
    <scope>NUCLEOTIDE SEQUENCE [LARGE SCALE GENOMIC DNA]</scope>
    <source>
        <strain evidence="2 3">UAMH 7357</strain>
    </source>
</reference>
<dbReference type="SUPFAM" id="SSF53474">
    <property type="entry name" value="alpha/beta-Hydrolases"/>
    <property type="match status" value="1"/>
</dbReference>
<dbReference type="OrthoDB" id="1263307at2759"/>
<keyword evidence="2" id="KW-0378">Hydrolase</keyword>
<evidence type="ECO:0000259" key="1">
    <source>
        <dbReference type="Pfam" id="PF12697"/>
    </source>
</evidence>
<sequence length="256" mass="27440">MSKPTIVMVPGAWHKASIYAPVATILESHGYPTICLDLPSVGAVPPHTSFNGDVSAIHDCLTSLVSSGKDVVLVSHSYGGFPAGEAPKGLSKKERSSQGLEGGVIRFVVINGVAMPAPYQPHPPGDYSAMPDWIDKDIPNNIGTVSLETAKKVFYHDLPEAKSEELSKKLLHQSLGVFVSTSTYAAWTDIPSTFLTSGNDRTPFGTLNQLMINICQQSVPTAFDIVEHCEEAGHCVMASFPSWTADALRRAAGEKF</sequence>
<dbReference type="STRING" id="1745343.A0A2J6PM50"/>
<accession>A0A2J6PM50</accession>
<dbReference type="PANTHER" id="PTHR37017:SF11">
    <property type="entry name" value="ESTERASE_LIPASE_THIOESTERASE DOMAIN-CONTAINING PROTEIN"/>
    <property type="match status" value="1"/>
</dbReference>
<dbReference type="PANTHER" id="PTHR37017">
    <property type="entry name" value="AB HYDROLASE-1 DOMAIN-CONTAINING PROTEIN-RELATED"/>
    <property type="match status" value="1"/>
</dbReference>
<dbReference type="Pfam" id="PF12697">
    <property type="entry name" value="Abhydrolase_6"/>
    <property type="match status" value="1"/>
</dbReference>
<dbReference type="AlphaFoldDB" id="A0A2J6PM50"/>
<gene>
    <name evidence="2" type="ORF">NA56DRAFT_609142</name>
</gene>
<keyword evidence="3" id="KW-1185">Reference proteome</keyword>
<dbReference type="GO" id="GO:0016787">
    <property type="term" value="F:hydrolase activity"/>
    <property type="evidence" value="ECO:0007669"/>
    <property type="project" value="UniProtKB-KW"/>
</dbReference>
<organism evidence="2 3">
    <name type="scientific">Hyaloscypha hepaticicola</name>
    <dbReference type="NCBI Taxonomy" id="2082293"/>
    <lineage>
        <taxon>Eukaryota</taxon>
        <taxon>Fungi</taxon>
        <taxon>Dikarya</taxon>
        <taxon>Ascomycota</taxon>
        <taxon>Pezizomycotina</taxon>
        <taxon>Leotiomycetes</taxon>
        <taxon>Helotiales</taxon>
        <taxon>Hyaloscyphaceae</taxon>
        <taxon>Hyaloscypha</taxon>
    </lineage>
</organism>
<dbReference type="InterPro" id="IPR052897">
    <property type="entry name" value="Sec-Metab_Biosynth_Hydrolase"/>
</dbReference>
<proteinExistence type="predicted"/>
<dbReference type="InterPro" id="IPR000073">
    <property type="entry name" value="AB_hydrolase_1"/>
</dbReference>
<dbReference type="Gene3D" id="3.40.50.1820">
    <property type="entry name" value="alpha/beta hydrolase"/>
    <property type="match status" value="1"/>
</dbReference>
<name>A0A2J6PM50_9HELO</name>
<dbReference type="InterPro" id="IPR029058">
    <property type="entry name" value="AB_hydrolase_fold"/>
</dbReference>
<dbReference type="Proteomes" id="UP000235672">
    <property type="component" value="Unassembled WGS sequence"/>
</dbReference>
<feature type="domain" description="AB hydrolase-1" evidence="1">
    <location>
        <begin position="6"/>
        <end position="247"/>
    </location>
</feature>
<evidence type="ECO:0000313" key="2">
    <source>
        <dbReference type="EMBL" id="PMD15132.1"/>
    </source>
</evidence>
<protein>
    <submittedName>
        <fullName evidence="2">Alpha/beta-hydrolase</fullName>
    </submittedName>
</protein>